<dbReference type="EMBL" id="UOFB01000221">
    <property type="protein sequence ID" value="VAW47854.1"/>
    <property type="molecule type" value="Genomic_DNA"/>
</dbReference>
<accession>A0A3B0WVZ5</accession>
<dbReference type="CDD" id="cd05797">
    <property type="entry name" value="Ribosomal_L10"/>
    <property type="match status" value="1"/>
</dbReference>
<proteinExistence type="inferred from homology"/>
<sequence>MALNIEDKKLVVEEVSAVVAEAGSMVVAEYRGLTVEQMTQLRANARVANVQVRVVKNTLARRAVAGTKFEDMADTFVGPLVFAFSGEELGTAARVFKDFAKDNDALIVKSLSIGEGVMDAGQLATIAALPTYDEAVSKLLYVMKEPVAKLARGLVAVKEQKEAEAA</sequence>
<dbReference type="InterPro" id="IPR022973">
    <property type="entry name" value="Ribosomal_uL10_bac"/>
</dbReference>
<dbReference type="NCBIfam" id="NF000955">
    <property type="entry name" value="PRK00099.1-1"/>
    <property type="match status" value="1"/>
</dbReference>
<dbReference type="Pfam" id="PF00466">
    <property type="entry name" value="Ribosomal_L10"/>
    <property type="match status" value="1"/>
</dbReference>
<evidence type="ECO:0000256" key="1">
    <source>
        <dbReference type="ARBA" id="ARBA00008889"/>
    </source>
</evidence>
<keyword evidence="3" id="KW-0687">Ribonucleoprotein</keyword>
<dbReference type="InterPro" id="IPR043141">
    <property type="entry name" value="Ribosomal_uL10-like_sf"/>
</dbReference>
<dbReference type="Gene3D" id="3.30.70.1730">
    <property type="match status" value="1"/>
</dbReference>
<reference evidence="4" key="1">
    <citation type="submission" date="2018-06" db="EMBL/GenBank/DDBJ databases">
        <authorList>
            <person name="Zhirakovskaya E."/>
        </authorList>
    </citation>
    <scope>NUCLEOTIDE SEQUENCE</scope>
</reference>
<evidence type="ECO:0000256" key="2">
    <source>
        <dbReference type="ARBA" id="ARBA00022980"/>
    </source>
</evidence>
<dbReference type="PROSITE" id="PS01109">
    <property type="entry name" value="RIBOSOMAL_L10"/>
    <property type="match status" value="1"/>
</dbReference>
<comment type="similarity">
    <text evidence="1">Belongs to the universal ribosomal protein uL10 family.</text>
</comment>
<dbReference type="SUPFAM" id="SSF160369">
    <property type="entry name" value="Ribosomal protein L10-like"/>
    <property type="match status" value="1"/>
</dbReference>
<dbReference type="GO" id="GO:0006412">
    <property type="term" value="P:translation"/>
    <property type="evidence" value="ECO:0007669"/>
    <property type="project" value="InterPro"/>
</dbReference>
<dbReference type="Gene3D" id="6.10.250.2350">
    <property type="match status" value="1"/>
</dbReference>
<dbReference type="InterPro" id="IPR002363">
    <property type="entry name" value="Ribosomal_uL10_CS_bac"/>
</dbReference>
<dbReference type="InterPro" id="IPR001790">
    <property type="entry name" value="Ribosomal_uL10"/>
</dbReference>
<dbReference type="GO" id="GO:0003735">
    <property type="term" value="F:structural constituent of ribosome"/>
    <property type="evidence" value="ECO:0007669"/>
    <property type="project" value="InterPro"/>
</dbReference>
<protein>
    <submittedName>
        <fullName evidence="4">LSU ribosomal protein L10p (P0)</fullName>
    </submittedName>
</protein>
<dbReference type="HAMAP" id="MF_00362">
    <property type="entry name" value="Ribosomal_uL10"/>
    <property type="match status" value="1"/>
</dbReference>
<gene>
    <name evidence="4" type="ORF">MNBD_GAMMA04-2336</name>
</gene>
<keyword evidence="2 4" id="KW-0689">Ribosomal protein</keyword>
<name>A0A3B0WVZ5_9ZZZZ</name>
<evidence type="ECO:0000313" key="4">
    <source>
        <dbReference type="EMBL" id="VAW47854.1"/>
    </source>
</evidence>
<dbReference type="InterPro" id="IPR047865">
    <property type="entry name" value="Ribosomal_uL10_bac_type"/>
</dbReference>
<organism evidence="4">
    <name type="scientific">hydrothermal vent metagenome</name>
    <dbReference type="NCBI Taxonomy" id="652676"/>
    <lineage>
        <taxon>unclassified sequences</taxon>
        <taxon>metagenomes</taxon>
        <taxon>ecological metagenomes</taxon>
    </lineage>
</organism>
<dbReference type="AlphaFoldDB" id="A0A3B0WVZ5"/>
<dbReference type="GO" id="GO:0015934">
    <property type="term" value="C:large ribosomal subunit"/>
    <property type="evidence" value="ECO:0007669"/>
    <property type="project" value="InterPro"/>
</dbReference>
<dbReference type="PANTHER" id="PTHR11560">
    <property type="entry name" value="39S RIBOSOMAL PROTEIN L10, MITOCHONDRIAL"/>
    <property type="match status" value="1"/>
</dbReference>
<evidence type="ECO:0000256" key="3">
    <source>
        <dbReference type="ARBA" id="ARBA00023274"/>
    </source>
</evidence>